<gene>
    <name evidence="1" type="ORF">NEIELOOT_00487</name>
</gene>
<dbReference type="Proteomes" id="UP000005536">
    <property type="component" value="Unassembled WGS sequence"/>
</dbReference>
<evidence type="ECO:0000313" key="1">
    <source>
        <dbReference type="EMBL" id="EFE50781.1"/>
    </source>
</evidence>
<accession>D4DN63</accession>
<dbReference type="AlphaFoldDB" id="D4DN63"/>
<protein>
    <submittedName>
        <fullName evidence="1">Uncharacterized protein</fullName>
    </submittedName>
</protein>
<organism evidence="1 2">
    <name type="scientific">Neisseria elongata subsp. glycolytica ATCC 29315</name>
    <dbReference type="NCBI Taxonomy" id="546263"/>
    <lineage>
        <taxon>Bacteria</taxon>
        <taxon>Pseudomonadati</taxon>
        <taxon>Pseudomonadota</taxon>
        <taxon>Betaproteobacteria</taxon>
        <taxon>Neisseriales</taxon>
        <taxon>Neisseriaceae</taxon>
        <taxon>Neisseria</taxon>
    </lineage>
</organism>
<dbReference type="EMBL" id="ADBF01000012">
    <property type="protein sequence ID" value="EFE50781.1"/>
    <property type="molecule type" value="Genomic_DNA"/>
</dbReference>
<name>D4DN63_NEIEG</name>
<proteinExistence type="predicted"/>
<comment type="caution">
    <text evidence="1">The sequence shown here is derived from an EMBL/GenBank/DDBJ whole genome shotgun (WGS) entry which is preliminary data.</text>
</comment>
<evidence type="ECO:0000313" key="2">
    <source>
        <dbReference type="Proteomes" id="UP000005536"/>
    </source>
</evidence>
<sequence>MNERLSTILSFAAMICLFAVKAIECARLPYGRFFQTACLLVKLLYLGCQCPSK</sequence>
<reference evidence="1 2" key="1">
    <citation type="submission" date="2010-02" db="EMBL/GenBank/DDBJ databases">
        <authorList>
            <person name="Weinstock G."/>
            <person name="Sodergren E."/>
            <person name="Clifton S."/>
            <person name="Fulton L."/>
            <person name="Fulton B."/>
            <person name="Courtney L."/>
            <person name="Fronick C."/>
            <person name="Harrison M."/>
            <person name="Strong C."/>
            <person name="Farmer C."/>
            <person name="Delahaunty K."/>
            <person name="Markovic C."/>
            <person name="Hall O."/>
            <person name="Minx P."/>
            <person name="Tomlinson C."/>
            <person name="Mitreva M."/>
            <person name="Nelson J."/>
            <person name="Hou S."/>
            <person name="Wollam A."/>
            <person name="Pepin K.H."/>
            <person name="Johnson M."/>
            <person name="Bhonagiri V."/>
            <person name="Zhang X."/>
            <person name="Suruliraj S."/>
            <person name="Warren W."/>
            <person name="Chinwalla A."/>
            <person name="Mardis E.R."/>
            <person name="Wilson R.K."/>
        </authorList>
    </citation>
    <scope>NUCLEOTIDE SEQUENCE [LARGE SCALE GENOMIC DNA]</scope>
    <source>
        <strain evidence="1 2">ATCC 29315</strain>
    </source>
</reference>